<comment type="subcellular location">
    <subcellularLocation>
        <location evidence="1 8">Cell membrane</location>
        <topology evidence="1 8">Multi-pass membrane protein</topology>
    </subcellularLocation>
</comment>
<evidence type="ECO:0000256" key="4">
    <source>
        <dbReference type="ARBA" id="ARBA00022475"/>
    </source>
</evidence>
<dbReference type="Gene3D" id="1.10.3720.10">
    <property type="entry name" value="MetI-like"/>
    <property type="match status" value="1"/>
</dbReference>
<feature type="transmembrane region" description="Helical" evidence="8">
    <location>
        <begin position="318"/>
        <end position="338"/>
    </location>
</feature>
<dbReference type="InterPro" id="IPR000515">
    <property type="entry name" value="MetI-like"/>
</dbReference>
<dbReference type="SUPFAM" id="SSF161098">
    <property type="entry name" value="MetI-like"/>
    <property type="match status" value="1"/>
</dbReference>
<evidence type="ECO:0000256" key="8">
    <source>
        <dbReference type="RuleBase" id="RU363032"/>
    </source>
</evidence>
<keyword evidence="5 8" id="KW-0812">Transmembrane</keyword>
<dbReference type="CDD" id="cd06261">
    <property type="entry name" value="TM_PBP2"/>
    <property type="match status" value="1"/>
</dbReference>
<comment type="similarity">
    <text evidence="2">Belongs to the binding-protein-dependent transport system permease family. CysTW subfamily.</text>
</comment>
<keyword evidence="7 8" id="KW-0472">Membrane</keyword>
<reference evidence="10 11" key="1">
    <citation type="submission" date="2016-11" db="EMBL/GenBank/DDBJ databases">
        <authorList>
            <person name="Jaros S."/>
            <person name="Januszkiewicz K."/>
            <person name="Wedrychowicz H."/>
        </authorList>
    </citation>
    <scope>NUCLEOTIDE SEQUENCE [LARGE SCALE GENOMIC DNA]</scope>
    <source>
        <strain evidence="10 11">GAS242</strain>
    </source>
</reference>
<name>A0A1M5MP38_9BRAD</name>
<organism evidence="10 11">
    <name type="scientific">Bradyrhizobium erythrophlei</name>
    <dbReference type="NCBI Taxonomy" id="1437360"/>
    <lineage>
        <taxon>Bacteria</taxon>
        <taxon>Pseudomonadati</taxon>
        <taxon>Pseudomonadota</taxon>
        <taxon>Alphaproteobacteria</taxon>
        <taxon>Hyphomicrobiales</taxon>
        <taxon>Nitrobacteraceae</taxon>
        <taxon>Bradyrhizobium</taxon>
    </lineage>
</organism>
<dbReference type="OrthoDB" id="9807047at2"/>
<dbReference type="AlphaFoldDB" id="A0A1M5MP38"/>
<gene>
    <name evidence="10" type="ORF">SAMN05444169_4142</name>
</gene>
<feature type="transmembrane region" description="Helical" evidence="8">
    <location>
        <begin position="208"/>
        <end position="231"/>
    </location>
</feature>
<sequence>MSWFHSRHFRAFALIAPLTIFLGIFFVWPLATILYESVSDQAVSSALPLTKKASADWQAEEVPGANLRSSFVRDLRALDDQRLGDLIRRLNAEQPGFRTLMGRTAAAIRNQEGEVDLTAVDVRWGKVEYWKTVHNALAPYSDRNLLGALDLVRGRDGSIVSVAGGESANRAIMIRTILIAGLVTLACILIGLPYAMVLASASGWFKQLLFGAVLLPLWTSLLVRTAAWYVLLQDRGLINEFLIRLGVISSPLPLMFNRVGVVIAMTHVLLPFMVLPIYSVLVTMPPNLMFAAASLGARPTVAFRRVLLPLSLRGITSGTLLVFMAAIGYYITPALIGGPNDQMISSVIAFYAMGSANWGMASALGIILLAVTLILYVIYSRLSDDPAAPAV</sequence>
<keyword evidence="3 8" id="KW-0813">Transport</keyword>
<dbReference type="Proteomes" id="UP000190675">
    <property type="component" value="Chromosome I"/>
</dbReference>
<dbReference type="RefSeq" id="WP_079567535.1">
    <property type="nucleotide sequence ID" value="NZ_LT670818.1"/>
</dbReference>
<dbReference type="PROSITE" id="PS50928">
    <property type="entry name" value="ABC_TM1"/>
    <property type="match status" value="1"/>
</dbReference>
<evidence type="ECO:0000256" key="2">
    <source>
        <dbReference type="ARBA" id="ARBA00007069"/>
    </source>
</evidence>
<dbReference type="EMBL" id="LT670818">
    <property type="protein sequence ID" value="SHG79005.1"/>
    <property type="molecule type" value="Genomic_DNA"/>
</dbReference>
<dbReference type="PANTHER" id="PTHR42929:SF5">
    <property type="entry name" value="ABC TRANSPORTER PERMEASE PROTEIN"/>
    <property type="match status" value="1"/>
</dbReference>
<dbReference type="GO" id="GO:0005886">
    <property type="term" value="C:plasma membrane"/>
    <property type="evidence" value="ECO:0007669"/>
    <property type="project" value="UniProtKB-SubCell"/>
</dbReference>
<feature type="transmembrane region" description="Helical" evidence="8">
    <location>
        <begin position="358"/>
        <end position="379"/>
    </location>
</feature>
<protein>
    <submittedName>
        <fullName evidence="10">Putative spermidine/putrescine transport system permease protein</fullName>
    </submittedName>
</protein>
<evidence type="ECO:0000256" key="3">
    <source>
        <dbReference type="ARBA" id="ARBA00022448"/>
    </source>
</evidence>
<feature type="domain" description="ABC transmembrane type-1" evidence="9">
    <location>
        <begin position="173"/>
        <end position="379"/>
    </location>
</feature>
<evidence type="ECO:0000256" key="5">
    <source>
        <dbReference type="ARBA" id="ARBA00022692"/>
    </source>
</evidence>
<dbReference type="InterPro" id="IPR035906">
    <property type="entry name" value="MetI-like_sf"/>
</dbReference>
<evidence type="ECO:0000256" key="7">
    <source>
        <dbReference type="ARBA" id="ARBA00023136"/>
    </source>
</evidence>
<evidence type="ECO:0000256" key="1">
    <source>
        <dbReference type="ARBA" id="ARBA00004651"/>
    </source>
</evidence>
<feature type="transmembrane region" description="Helical" evidence="8">
    <location>
        <begin position="177"/>
        <end position="196"/>
    </location>
</feature>
<keyword evidence="6 8" id="KW-1133">Transmembrane helix</keyword>
<dbReference type="PANTHER" id="PTHR42929">
    <property type="entry name" value="INNER MEMBRANE ABC TRANSPORTER PERMEASE PROTEIN YDCU-RELATED-RELATED"/>
    <property type="match status" value="1"/>
</dbReference>
<evidence type="ECO:0000256" key="6">
    <source>
        <dbReference type="ARBA" id="ARBA00022989"/>
    </source>
</evidence>
<keyword evidence="4" id="KW-1003">Cell membrane</keyword>
<feature type="transmembrane region" description="Helical" evidence="8">
    <location>
        <begin position="252"/>
        <end position="270"/>
    </location>
</feature>
<dbReference type="Pfam" id="PF00528">
    <property type="entry name" value="BPD_transp_1"/>
    <property type="match status" value="1"/>
</dbReference>
<evidence type="ECO:0000313" key="11">
    <source>
        <dbReference type="Proteomes" id="UP000190675"/>
    </source>
</evidence>
<dbReference type="GO" id="GO:0055085">
    <property type="term" value="P:transmembrane transport"/>
    <property type="evidence" value="ECO:0007669"/>
    <property type="project" value="InterPro"/>
</dbReference>
<accession>A0A1M5MP38</accession>
<feature type="transmembrane region" description="Helical" evidence="8">
    <location>
        <begin position="12"/>
        <end position="35"/>
    </location>
</feature>
<proteinExistence type="inferred from homology"/>
<evidence type="ECO:0000259" key="9">
    <source>
        <dbReference type="PROSITE" id="PS50928"/>
    </source>
</evidence>
<evidence type="ECO:0000313" key="10">
    <source>
        <dbReference type="EMBL" id="SHG79005.1"/>
    </source>
</evidence>